<dbReference type="STRING" id="1293045.H663_07125"/>
<dbReference type="InterPro" id="IPR036291">
    <property type="entry name" value="NAD(P)-bd_dom_sf"/>
</dbReference>
<evidence type="ECO:0000313" key="3">
    <source>
        <dbReference type="EMBL" id="PVE05918.1"/>
    </source>
</evidence>
<dbReference type="PANTHER" id="PTHR43477">
    <property type="entry name" value="DIHYDROANTICAPSIN 7-DEHYDROGENASE"/>
    <property type="match status" value="1"/>
</dbReference>
<keyword evidence="2" id="KW-0560">Oxidoreductase</keyword>
<dbReference type="NCBIfam" id="NF005449">
    <property type="entry name" value="PRK07041.1"/>
    <property type="match status" value="1"/>
</dbReference>
<dbReference type="CDD" id="cd05233">
    <property type="entry name" value="SDR_c"/>
    <property type="match status" value="1"/>
</dbReference>
<dbReference type="InterPro" id="IPR051122">
    <property type="entry name" value="SDR_DHRS6-like"/>
</dbReference>
<reference evidence="3" key="1">
    <citation type="submission" date="2017-04" db="EMBL/GenBank/DDBJ databases">
        <title>Unexpected and diverse lifestyles within the genus Limnohabitans.</title>
        <authorList>
            <person name="Kasalicky V."/>
            <person name="Mehrshad M."/>
            <person name="Andrei S.-A."/>
            <person name="Salcher M."/>
            <person name="Kratochvilova H."/>
            <person name="Simek K."/>
            <person name="Ghai R."/>
        </authorList>
    </citation>
    <scope>NUCLEOTIDE SEQUENCE [LARGE SCALE GENOMIC DNA]</scope>
    <source>
        <strain evidence="3">II-D5</strain>
    </source>
</reference>
<dbReference type="AlphaFoldDB" id="A0A2T7SSN2"/>
<dbReference type="Pfam" id="PF13561">
    <property type="entry name" value="adh_short_C2"/>
    <property type="match status" value="1"/>
</dbReference>
<dbReference type="Proteomes" id="UP000037507">
    <property type="component" value="Unassembled WGS sequence"/>
</dbReference>
<dbReference type="OrthoDB" id="9806974at2"/>
<dbReference type="InterPro" id="IPR002347">
    <property type="entry name" value="SDR_fam"/>
</dbReference>
<evidence type="ECO:0000256" key="1">
    <source>
        <dbReference type="ARBA" id="ARBA00006484"/>
    </source>
</evidence>
<accession>A0A2T7SSN2</accession>
<evidence type="ECO:0000313" key="4">
    <source>
        <dbReference type="Proteomes" id="UP000037507"/>
    </source>
</evidence>
<dbReference type="Gene3D" id="3.40.50.720">
    <property type="entry name" value="NAD(P)-binding Rossmann-like Domain"/>
    <property type="match status" value="1"/>
</dbReference>
<dbReference type="RefSeq" id="WP_053171334.1">
    <property type="nucleotide sequence ID" value="NZ_LFYT02000058.1"/>
</dbReference>
<gene>
    <name evidence="3" type="ORF">H663_020200</name>
</gene>
<dbReference type="PANTHER" id="PTHR43477:SF1">
    <property type="entry name" value="DIHYDROANTICAPSIN 7-DEHYDROGENASE"/>
    <property type="match status" value="1"/>
</dbReference>
<name>A0A2T7SSN2_9BURK</name>
<keyword evidence="4" id="KW-1185">Reference proteome</keyword>
<comment type="similarity">
    <text evidence="1">Belongs to the short-chain dehydrogenases/reductases (SDR) family.</text>
</comment>
<evidence type="ECO:0000256" key="2">
    <source>
        <dbReference type="ARBA" id="ARBA00023002"/>
    </source>
</evidence>
<proteinExistence type="inferred from homology"/>
<comment type="caution">
    <text evidence="3">The sequence shown here is derived from an EMBL/GenBank/DDBJ whole genome shotgun (WGS) entry which is preliminary data.</text>
</comment>
<dbReference type="EMBL" id="LFYT02000058">
    <property type="protein sequence ID" value="PVE05918.1"/>
    <property type="molecule type" value="Genomic_DNA"/>
</dbReference>
<dbReference type="PRINTS" id="PR00081">
    <property type="entry name" value="GDHRDH"/>
</dbReference>
<dbReference type="SUPFAM" id="SSF51735">
    <property type="entry name" value="NAD(P)-binding Rossmann-fold domains"/>
    <property type="match status" value="1"/>
</dbReference>
<dbReference type="GO" id="GO:0016491">
    <property type="term" value="F:oxidoreductase activity"/>
    <property type="evidence" value="ECO:0007669"/>
    <property type="project" value="UniProtKB-KW"/>
</dbReference>
<organism evidence="3 4">
    <name type="scientific">Limnohabitans planktonicus II-D5</name>
    <dbReference type="NCBI Taxonomy" id="1293045"/>
    <lineage>
        <taxon>Bacteria</taxon>
        <taxon>Pseudomonadati</taxon>
        <taxon>Pseudomonadota</taxon>
        <taxon>Betaproteobacteria</taxon>
        <taxon>Burkholderiales</taxon>
        <taxon>Comamonadaceae</taxon>
        <taxon>Limnohabitans</taxon>
    </lineage>
</organism>
<sequence>MSYPQNFLNQHVVITGGSSGIGLCLAQALAERGAHLTLLGRDLRKLENAAAQVNGPVQVASVDVSNEQAVAKFFDGVDRVDHLVTAAAGTVRGTVQELEVAQARALFESKYWGQYHCAKYAAGKLSTHGSMVMFSGWISRKPMAGVSTLAAVDAAIEALGRTLALELAPRRVNVVTPGMIDTPLWSARLSADAQREHFARIASSLPVGRAGTPQDIAHAVLFLLENGFTTGAVIDVDGGQR</sequence>
<protein>
    <submittedName>
        <fullName evidence="3">SDR family oxidoreductase</fullName>
    </submittedName>
</protein>